<evidence type="ECO:0000256" key="4">
    <source>
        <dbReference type="ARBA" id="ARBA00015100"/>
    </source>
</evidence>
<protein>
    <recommendedName>
        <fullName evidence="4">Farnesyl diphosphate synthase</fullName>
        <ecNumber evidence="3">2.5.1.10</ecNumber>
    </recommendedName>
    <alternativeName>
        <fullName evidence="10">(2E,6E)-farnesyl diphosphate synthase</fullName>
    </alternativeName>
    <alternativeName>
        <fullName evidence="9">Geranyltranstransferase</fullName>
    </alternativeName>
</protein>
<comment type="cofactor">
    <cofactor evidence="1">
        <name>Mg(2+)</name>
        <dbReference type="ChEBI" id="CHEBI:18420"/>
    </cofactor>
</comment>
<gene>
    <name evidence="13" type="ORF">H8S55_07185</name>
</gene>
<dbReference type="FunFam" id="1.10.600.10:FF:000001">
    <property type="entry name" value="Geranylgeranyl diphosphate synthase"/>
    <property type="match status" value="1"/>
</dbReference>
<keyword evidence="8" id="KW-0414">Isoprene biosynthesis</keyword>
<evidence type="ECO:0000256" key="12">
    <source>
        <dbReference type="RuleBase" id="RU004466"/>
    </source>
</evidence>
<comment type="catalytic activity">
    <reaction evidence="11">
        <text>isopentenyl diphosphate + (2E)-geranyl diphosphate = (2E,6E)-farnesyl diphosphate + diphosphate</text>
        <dbReference type="Rhea" id="RHEA:19361"/>
        <dbReference type="ChEBI" id="CHEBI:33019"/>
        <dbReference type="ChEBI" id="CHEBI:58057"/>
        <dbReference type="ChEBI" id="CHEBI:128769"/>
        <dbReference type="ChEBI" id="CHEBI:175763"/>
        <dbReference type="EC" id="2.5.1.10"/>
    </reaction>
</comment>
<dbReference type="PROSITE" id="PS00723">
    <property type="entry name" value="POLYPRENYL_SYNTHASE_1"/>
    <property type="match status" value="1"/>
</dbReference>
<dbReference type="InterPro" id="IPR033749">
    <property type="entry name" value="Polyprenyl_synt_CS"/>
</dbReference>
<name>A0A8J6IXZ8_9FIRM</name>
<keyword evidence="6" id="KW-0479">Metal-binding</keyword>
<dbReference type="PROSITE" id="PS00444">
    <property type="entry name" value="POLYPRENYL_SYNTHASE_2"/>
    <property type="match status" value="1"/>
</dbReference>
<evidence type="ECO:0000256" key="5">
    <source>
        <dbReference type="ARBA" id="ARBA00022679"/>
    </source>
</evidence>
<dbReference type="PANTHER" id="PTHR43281:SF1">
    <property type="entry name" value="FARNESYL DIPHOSPHATE SYNTHASE"/>
    <property type="match status" value="1"/>
</dbReference>
<evidence type="ECO:0000256" key="6">
    <source>
        <dbReference type="ARBA" id="ARBA00022723"/>
    </source>
</evidence>
<dbReference type="NCBIfam" id="NF045485">
    <property type="entry name" value="FPPsyn"/>
    <property type="match status" value="1"/>
</dbReference>
<evidence type="ECO:0000313" key="13">
    <source>
        <dbReference type="EMBL" id="MBC5717100.1"/>
    </source>
</evidence>
<keyword evidence="7" id="KW-0460">Magnesium</keyword>
<evidence type="ECO:0000256" key="11">
    <source>
        <dbReference type="ARBA" id="ARBA00049399"/>
    </source>
</evidence>
<dbReference type="InterPro" id="IPR000092">
    <property type="entry name" value="Polyprenyl_synt"/>
</dbReference>
<organism evidence="13 14">
    <name type="scientific">Flintibacter faecis</name>
    <dbReference type="NCBI Taxonomy" id="2763047"/>
    <lineage>
        <taxon>Bacteria</taxon>
        <taxon>Bacillati</taxon>
        <taxon>Bacillota</taxon>
        <taxon>Clostridia</taxon>
        <taxon>Eubacteriales</taxon>
        <taxon>Flintibacter</taxon>
    </lineage>
</organism>
<comment type="similarity">
    <text evidence="2 12">Belongs to the FPP/GGPP synthase family.</text>
</comment>
<dbReference type="PANTHER" id="PTHR43281">
    <property type="entry name" value="FARNESYL DIPHOSPHATE SYNTHASE"/>
    <property type="match status" value="1"/>
</dbReference>
<dbReference type="Gene3D" id="1.10.600.10">
    <property type="entry name" value="Farnesyl Diphosphate Synthase"/>
    <property type="match status" value="1"/>
</dbReference>
<dbReference type="SUPFAM" id="SSF48576">
    <property type="entry name" value="Terpenoid synthases"/>
    <property type="match status" value="1"/>
</dbReference>
<dbReference type="InterPro" id="IPR008949">
    <property type="entry name" value="Isoprenoid_synthase_dom_sf"/>
</dbReference>
<evidence type="ECO:0000256" key="3">
    <source>
        <dbReference type="ARBA" id="ARBA00012439"/>
    </source>
</evidence>
<keyword evidence="14" id="KW-1185">Reference proteome</keyword>
<dbReference type="SFLD" id="SFLDG01017">
    <property type="entry name" value="Polyprenyl_Transferase_Like"/>
    <property type="match status" value="1"/>
</dbReference>
<accession>A0A8J6IXZ8</accession>
<proteinExistence type="inferred from homology"/>
<evidence type="ECO:0000256" key="2">
    <source>
        <dbReference type="ARBA" id="ARBA00006706"/>
    </source>
</evidence>
<evidence type="ECO:0000256" key="7">
    <source>
        <dbReference type="ARBA" id="ARBA00022842"/>
    </source>
</evidence>
<sequence length="292" mass="31325">MEQSFETILARDRALIEDRLAELFRQDTRYACVQEAMEYSLLAGGKRVRPVLTLEACRMCGGRVEDALPFACGVEMIHTYSLIHDDLPAMDDDELRRGRPTNHVVYGEATAILAGDGLLTAAFGQLTKAELPPERIVSAVATLSAAAGPSGMVGGQALDMAGEGHALSRGELELLQSLKTGALISAAAQLGGIAAGATREQLKQLDRYAQALGLAFQVRDDMLDVISSDQELGKPVGSDRANEKSTFVNALGLENCAQLVEKLSQQAADALAEFEQPEFLAWLAHALADRKQ</sequence>
<dbReference type="GO" id="GO:0046872">
    <property type="term" value="F:metal ion binding"/>
    <property type="evidence" value="ECO:0007669"/>
    <property type="project" value="UniProtKB-KW"/>
</dbReference>
<dbReference type="GO" id="GO:0004337">
    <property type="term" value="F:(2E,6E)-farnesyl diphosphate synthase activity"/>
    <property type="evidence" value="ECO:0007669"/>
    <property type="project" value="UniProtKB-EC"/>
</dbReference>
<dbReference type="Proteomes" id="UP000602260">
    <property type="component" value="Unassembled WGS sequence"/>
</dbReference>
<dbReference type="RefSeq" id="WP_186878402.1">
    <property type="nucleotide sequence ID" value="NZ_JACOPN010000004.1"/>
</dbReference>
<dbReference type="InterPro" id="IPR053378">
    <property type="entry name" value="Prenyl_diphosphate_synthase"/>
</dbReference>
<comment type="caution">
    <text evidence="13">The sequence shown here is derived from an EMBL/GenBank/DDBJ whole genome shotgun (WGS) entry which is preliminary data.</text>
</comment>
<evidence type="ECO:0000256" key="1">
    <source>
        <dbReference type="ARBA" id="ARBA00001946"/>
    </source>
</evidence>
<dbReference type="CDD" id="cd00685">
    <property type="entry name" value="Trans_IPPS_HT"/>
    <property type="match status" value="1"/>
</dbReference>
<evidence type="ECO:0000256" key="8">
    <source>
        <dbReference type="ARBA" id="ARBA00023229"/>
    </source>
</evidence>
<dbReference type="GO" id="GO:0016114">
    <property type="term" value="P:terpenoid biosynthetic process"/>
    <property type="evidence" value="ECO:0007669"/>
    <property type="project" value="UniProtKB-ARBA"/>
</dbReference>
<dbReference type="AlphaFoldDB" id="A0A8J6IXZ8"/>
<evidence type="ECO:0000313" key="14">
    <source>
        <dbReference type="Proteomes" id="UP000602260"/>
    </source>
</evidence>
<evidence type="ECO:0000256" key="9">
    <source>
        <dbReference type="ARBA" id="ARBA00032380"/>
    </source>
</evidence>
<evidence type="ECO:0000256" key="10">
    <source>
        <dbReference type="ARBA" id="ARBA00032873"/>
    </source>
</evidence>
<dbReference type="Pfam" id="PF00348">
    <property type="entry name" value="polyprenyl_synt"/>
    <property type="match status" value="1"/>
</dbReference>
<dbReference type="EC" id="2.5.1.10" evidence="3"/>
<reference evidence="13" key="1">
    <citation type="submission" date="2020-08" db="EMBL/GenBank/DDBJ databases">
        <title>Genome public.</title>
        <authorList>
            <person name="Liu C."/>
            <person name="Sun Q."/>
        </authorList>
    </citation>
    <scope>NUCLEOTIDE SEQUENCE</scope>
    <source>
        <strain evidence="13">BX5</strain>
    </source>
</reference>
<keyword evidence="5 12" id="KW-0808">Transferase</keyword>
<dbReference type="SFLD" id="SFLDS00005">
    <property type="entry name" value="Isoprenoid_Synthase_Type_I"/>
    <property type="match status" value="1"/>
</dbReference>
<dbReference type="GO" id="GO:0005737">
    <property type="term" value="C:cytoplasm"/>
    <property type="evidence" value="ECO:0007669"/>
    <property type="project" value="UniProtKB-ARBA"/>
</dbReference>
<dbReference type="EMBL" id="JACOPN010000004">
    <property type="protein sequence ID" value="MBC5717100.1"/>
    <property type="molecule type" value="Genomic_DNA"/>
</dbReference>